<evidence type="ECO:0000313" key="2">
    <source>
        <dbReference type="EMBL" id="GAA0165878.1"/>
    </source>
</evidence>
<name>A0AAV3QQE2_LITER</name>
<reference evidence="2 3" key="1">
    <citation type="submission" date="2024-01" db="EMBL/GenBank/DDBJ databases">
        <title>The complete chloroplast genome sequence of Lithospermum erythrorhizon: insights into the phylogenetic relationship among Boraginaceae species and the maternal lineages of purple gromwells.</title>
        <authorList>
            <person name="Okada T."/>
            <person name="Watanabe K."/>
        </authorList>
    </citation>
    <scope>NUCLEOTIDE SEQUENCE [LARGE SCALE GENOMIC DNA]</scope>
</reference>
<organism evidence="2 3">
    <name type="scientific">Lithospermum erythrorhizon</name>
    <name type="common">Purple gromwell</name>
    <name type="synonym">Lithospermum officinale var. erythrorhizon</name>
    <dbReference type="NCBI Taxonomy" id="34254"/>
    <lineage>
        <taxon>Eukaryota</taxon>
        <taxon>Viridiplantae</taxon>
        <taxon>Streptophyta</taxon>
        <taxon>Embryophyta</taxon>
        <taxon>Tracheophyta</taxon>
        <taxon>Spermatophyta</taxon>
        <taxon>Magnoliopsida</taxon>
        <taxon>eudicotyledons</taxon>
        <taxon>Gunneridae</taxon>
        <taxon>Pentapetalae</taxon>
        <taxon>asterids</taxon>
        <taxon>lamiids</taxon>
        <taxon>Boraginales</taxon>
        <taxon>Boraginaceae</taxon>
        <taxon>Boraginoideae</taxon>
        <taxon>Lithospermeae</taxon>
        <taxon>Lithospermum</taxon>
    </lineage>
</organism>
<dbReference type="EMBL" id="BAABME010005524">
    <property type="protein sequence ID" value="GAA0165878.1"/>
    <property type="molecule type" value="Genomic_DNA"/>
</dbReference>
<proteinExistence type="predicted"/>
<sequence>MMVKPRSEEVSIDGGEDASKLVASNADPSLLVRVPNDNRINVDGVLDEKLKKVVAEWGQNSPPPAVNGSCGSPARNGAIGVGMVAPQACYVVALSSENGVVPHCDDGDVIQDVSKNPAVAYVSRPHVVGGSNGTGLVTPQSADDVQIAPQSGDDIAVYSGTSVVVHGDGGDKTNVVPVLRPCFVSGSISDGSHVSPLAGEGLVFKAGGSGIGVEGKHTSSTVRGPKYAGVVLQHARPVLSRGSGVRRGAGPVPNRINPPTPLPNRPEADVPGAVFVGPPEGAKVRPQFSEILKDNRIVGNGLKLQHYDPMENDDDVVLDASDEIPFVETWGYCLIGCFTGPFPGR</sequence>
<gene>
    <name evidence="2" type="ORF">LIER_21168</name>
</gene>
<dbReference type="Proteomes" id="UP001454036">
    <property type="component" value="Unassembled WGS sequence"/>
</dbReference>
<comment type="caution">
    <text evidence="2">The sequence shown here is derived from an EMBL/GenBank/DDBJ whole genome shotgun (WGS) entry which is preliminary data.</text>
</comment>
<keyword evidence="3" id="KW-1185">Reference proteome</keyword>
<feature type="region of interest" description="Disordered" evidence="1">
    <location>
        <begin position="241"/>
        <end position="266"/>
    </location>
</feature>
<dbReference type="AlphaFoldDB" id="A0AAV3QQE2"/>
<evidence type="ECO:0000313" key="3">
    <source>
        <dbReference type="Proteomes" id="UP001454036"/>
    </source>
</evidence>
<evidence type="ECO:0000256" key="1">
    <source>
        <dbReference type="SAM" id="MobiDB-lite"/>
    </source>
</evidence>
<protein>
    <submittedName>
        <fullName evidence="2">Uncharacterized protein</fullName>
    </submittedName>
</protein>
<accession>A0AAV3QQE2</accession>